<dbReference type="GO" id="GO:0015920">
    <property type="term" value="P:lipopolysaccharide transport"/>
    <property type="evidence" value="ECO:0007669"/>
    <property type="project" value="TreeGrafter"/>
</dbReference>
<feature type="transmembrane region" description="Helical" evidence="8">
    <location>
        <begin position="248"/>
        <end position="270"/>
    </location>
</feature>
<dbReference type="PANTHER" id="PTHR30413">
    <property type="entry name" value="INNER MEMBRANE TRANSPORT PERMEASE"/>
    <property type="match status" value="1"/>
</dbReference>
<evidence type="ECO:0000256" key="6">
    <source>
        <dbReference type="ARBA" id="ARBA00022989"/>
    </source>
</evidence>
<feature type="transmembrane region" description="Helical" evidence="8">
    <location>
        <begin position="192"/>
        <end position="210"/>
    </location>
</feature>
<keyword evidence="6 8" id="KW-1133">Transmembrane helix</keyword>
<evidence type="ECO:0000256" key="8">
    <source>
        <dbReference type="SAM" id="Phobius"/>
    </source>
</evidence>
<feature type="transmembrane region" description="Helical" evidence="8">
    <location>
        <begin position="85"/>
        <end position="104"/>
    </location>
</feature>
<dbReference type="GO" id="GO:0005886">
    <property type="term" value="C:plasma membrane"/>
    <property type="evidence" value="ECO:0007669"/>
    <property type="project" value="UniProtKB-SubCell"/>
</dbReference>
<keyword evidence="4" id="KW-1003">Cell membrane</keyword>
<dbReference type="InterPro" id="IPR013525">
    <property type="entry name" value="ABC2_TM"/>
</dbReference>
<evidence type="ECO:0000313" key="10">
    <source>
        <dbReference type="EMBL" id="HGT38381.1"/>
    </source>
</evidence>
<evidence type="ECO:0000256" key="4">
    <source>
        <dbReference type="ARBA" id="ARBA00022475"/>
    </source>
</evidence>
<feature type="transmembrane region" description="Helical" evidence="8">
    <location>
        <begin position="164"/>
        <end position="185"/>
    </location>
</feature>
<feature type="transmembrane region" description="Helical" evidence="8">
    <location>
        <begin position="222"/>
        <end position="241"/>
    </location>
</feature>
<evidence type="ECO:0000256" key="5">
    <source>
        <dbReference type="ARBA" id="ARBA00022692"/>
    </source>
</evidence>
<keyword evidence="5 8" id="KW-0812">Transmembrane</keyword>
<dbReference type="EMBL" id="DSVQ01000007">
    <property type="protein sequence ID" value="HGT38381.1"/>
    <property type="molecule type" value="Genomic_DNA"/>
</dbReference>
<dbReference type="PANTHER" id="PTHR30413:SF8">
    <property type="entry name" value="TRANSPORT PERMEASE PROTEIN"/>
    <property type="match status" value="1"/>
</dbReference>
<dbReference type="GO" id="GO:0140359">
    <property type="term" value="F:ABC-type transporter activity"/>
    <property type="evidence" value="ECO:0007669"/>
    <property type="project" value="InterPro"/>
</dbReference>
<feature type="domain" description="ABC-2 type transporter transmembrane" evidence="9">
    <location>
        <begin position="34"/>
        <end position="241"/>
    </location>
</feature>
<evidence type="ECO:0000256" key="3">
    <source>
        <dbReference type="ARBA" id="ARBA00022448"/>
    </source>
</evidence>
<comment type="caution">
    <text evidence="10">The sequence shown here is derived from an EMBL/GenBank/DDBJ whole genome shotgun (WGS) entry which is preliminary data.</text>
</comment>
<gene>
    <name evidence="10" type="ORF">ENS64_03845</name>
</gene>
<feature type="transmembrane region" description="Helical" evidence="8">
    <location>
        <begin position="49"/>
        <end position="73"/>
    </location>
</feature>
<sequence>MTETESLPHVTVIDAARRAASVSPRELFRHRDLWLILSQRDVKVRYRQALIGMAWAVLRPAASVAAFVMLFGWLDRQPTTEGVPYAASALAGLLTWQLFAGGVSDMADSLVRNRHVLTKVYFPRVLIPLSSLTVSLVDFGVALLAALGWLAWLGVLPGARVVLLPVWVAGVVGLSAAVGLFASSLQARYRDVGLVIPFLLQLGWIVHPVVYETRAVIPERYWWLYALNPLAVLFDAVRWSLVGSAAPAWWSVGWSALAVGLVLMLAWRFFHWLDTELADRI</sequence>
<keyword evidence="3" id="KW-0813">Transport</keyword>
<evidence type="ECO:0000256" key="1">
    <source>
        <dbReference type="ARBA" id="ARBA00004429"/>
    </source>
</evidence>
<evidence type="ECO:0000259" key="9">
    <source>
        <dbReference type="Pfam" id="PF01061"/>
    </source>
</evidence>
<dbReference type="AlphaFoldDB" id="A0A7C4QGS7"/>
<comment type="similarity">
    <text evidence="2">Belongs to the ABC-2 integral membrane protein family.</text>
</comment>
<proteinExistence type="inferred from homology"/>
<comment type="subcellular location">
    <subcellularLocation>
        <location evidence="1">Cell inner membrane</location>
        <topology evidence="1">Multi-pass membrane protein</topology>
    </subcellularLocation>
</comment>
<dbReference type="Pfam" id="PF01061">
    <property type="entry name" value="ABC2_membrane"/>
    <property type="match status" value="1"/>
</dbReference>
<protein>
    <submittedName>
        <fullName evidence="10">ABC transporter permease</fullName>
    </submittedName>
</protein>
<evidence type="ECO:0000256" key="7">
    <source>
        <dbReference type="ARBA" id="ARBA00023136"/>
    </source>
</evidence>
<reference evidence="10" key="1">
    <citation type="journal article" date="2020" name="mSystems">
        <title>Genome- and Community-Level Interaction Insights into Carbon Utilization and Element Cycling Functions of Hydrothermarchaeota in Hydrothermal Sediment.</title>
        <authorList>
            <person name="Zhou Z."/>
            <person name="Liu Y."/>
            <person name="Xu W."/>
            <person name="Pan J."/>
            <person name="Luo Z.H."/>
            <person name="Li M."/>
        </authorList>
    </citation>
    <scope>NUCLEOTIDE SEQUENCE [LARGE SCALE GENOMIC DNA]</scope>
    <source>
        <strain evidence="10">SpSt-508</strain>
    </source>
</reference>
<feature type="transmembrane region" description="Helical" evidence="8">
    <location>
        <begin position="125"/>
        <end position="152"/>
    </location>
</feature>
<accession>A0A7C4QGS7</accession>
<evidence type="ECO:0000256" key="2">
    <source>
        <dbReference type="ARBA" id="ARBA00007783"/>
    </source>
</evidence>
<keyword evidence="7 8" id="KW-0472">Membrane</keyword>
<name>A0A7C4QGS7_9PLAN</name>
<organism evidence="10">
    <name type="scientific">Schlesneria paludicola</name>
    <dbReference type="NCBI Taxonomy" id="360056"/>
    <lineage>
        <taxon>Bacteria</taxon>
        <taxon>Pseudomonadati</taxon>
        <taxon>Planctomycetota</taxon>
        <taxon>Planctomycetia</taxon>
        <taxon>Planctomycetales</taxon>
        <taxon>Planctomycetaceae</taxon>
        <taxon>Schlesneria</taxon>
    </lineage>
</organism>